<comment type="similarity">
    <text evidence="1">Belongs to the universal stress protein A family.</text>
</comment>
<dbReference type="InterPro" id="IPR006015">
    <property type="entry name" value="Universal_stress_UspA"/>
</dbReference>
<dbReference type="PANTHER" id="PTHR46268:SF25">
    <property type="entry name" value="USPA DOMAIN PROTEIN"/>
    <property type="match status" value="1"/>
</dbReference>
<evidence type="ECO:0000256" key="1">
    <source>
        <dbReference type="ARBA" id="ARBA00008791"/>
    </source>
</evidence>
<dbReference type="InterPro" id="IPR006016">
    <property type="entry name" value="UspA"/>
</dbReference>
<dbReference type="Pfam" id="PF00582">
    <property type="entry name" value="Usp"/>
    <property type="match status" value="1"/>
</dbReference>
<dbReference type="SUPFAM" id="SSF52402">
    <property type="entry name" value="Adenine nucleotide alpha hydrolases-like"/>
    <property type="match status" value="1"/>
</dbReference>
<gene>
    <name evidence="3" type="ORF">NVIE_006640</name>
</gene>
<dbReference type="STRING" id="926571.NVIE_006640"/>
<dbReference type="KEGG" id="nvn:NVIE_006640"/>
<proteinExistence type="inferred from homology"/>
<dbReference type="Gene3D" id="3.40.50.620">
    <property type="entry name" value="HUPs"/>
    <property type="match status" value="1"/>
</dbReference>
<organism evidence="3 4">
    <name type="scientific">Nitrososphaera viennensis EN76</name>
    <dbReference type="NCBI Taxonomy" id="926571"/>
    <lineage>
        <taxon>Archaea</taxon>
        <taxon>Nitrososphaerota</taxon>
        <taxon>Nitrososphaeria</taxon>
        <taxon>Nitrososphaerales</taxon>
        <taxon>Nitrososphaeraceae</taxon>
        <taxon>Nitrososphaera</taxon>
    </lineage>
</organism>
<dbReference type="AlphaFoldDB" id="A0A060HDV8"/>
<feature type="domain" description="UspA" evidence="2">
    <location>
        <begin position="5"/>
        <end position="142"/>
    </location>
</feature>
<name>A0A060HDV8_9ARCH</name>
<reference evidence="3 4" key="1">
    <citation type="journal article" date="2014" name="Int. J. Syst. Evol. Microbiol.">
        <title>Nitrososphaera viennensis gen. nov., sp. nov., an aerobic and mesophilic, ammonia-oxidizing archaeon from soil and a member of the archaeal phylum Thaumarchaeota.</title>
        <authorList>
            <person name="Stieglmeier M."/>
            <person name="Klingl A."/>
            <person name="Alves R.J."/>
            <person name="Rittmann S.K."/>
            <person name="Melcher M."/>
            <person name="Leisch N."/>
            <person name="Schleper C."/>
        </authorList>
    </citation>
    <scope>NUCLEOTIDE SEQUENCE [LARGE SCALE GENOMIC DNA]</scope>
    <source>
        <strain evidence="3">EN76</strain>
    </source>
</reference>
<dbReference type="PIRSF" id="PIRSF006276">
    <property type="entry name" value="UspA"/>
    <property type="match status" value="1"/>
</dbReference>
<dbReference type="Proteomes" id="UP000027093">
    <property type="component" value="Chromosome"/>
</dbReference>
<evidence type="ECO:0000313" key="4">
    <source>
        <dbReference type="Proteomes" id="UP000027093"/>
    </source>
</evidence>
<dbReference type="CDD" id="cd00293">
    <property type="entry name" value="USP-like"/>
    <property type="match status" value="1"/>
</dbReference>
<evidence type="ECO:0000313" key="3">
    <source>
        <dbReference type="EMBL" id="AIC14869.1"/>
    </source>
</evidence>
<keyword evidence="4" id="KW-1185">Reference proteome</keyword>
<dbReference type="PRINTS" id="PR01438">
    <property type="entry name" value="UNVRSLSTRESS"/>
</dbReference>
<accession>A0A060HDV8</accession>
<dbReference type="PANTHER" id="PTHR46268">
    <property type="entry name" value="STRESS RESPONSE PROTEIN NHAX"/>
    <property type="match status" value="1"/>
</dbReference>
<dbReference type="HOGENOM" id="CLU_049301_16_2_2"/>
<protein>
    <submittedName>
        <fullName evidence="3">Putative UspA domain protein</fullName>
    </submittedName>
</protein>
<evidence type="ECO:0000259" key="2">
    <source>
        <dbReference type="Pfam" id="PF00582"/>
    </source>
</evidence>
<dbReference type="InterPro" id="IPR014729">
    <property type="entry name" value="Rossmann-like_a/b/a_fold"/>
</dbReference>
<sequence>MVPSKILVPVDGSTYSKKALEQAVSIAKGTGASVTAFHVIEKPPTVYVESQKVLNDAMAKYRSESARMLDECKAIAEGLGFKIGTAIMEGDPAAGIVAFCEKGGFDLIAMGSRGHSKLKEMVLGSTSHKVLHRARCSVLIVK</sequence>
<dbReference type="EMBL" id="CP007536">
    <property type="protein sequence ID" value="AIC14869.1"/>
    <property type="molecule type" value="Genomic_DNA"/>
</dbReference>